<comment type="caution">
    <text evidence="2">The sequence shown here is derived from an EMBL/GenBank/DDBJ whole genome shotgun (WGS) entry which is preliminary data.</text>
</comment>
<evidence type="ECO:0000313" key="3">
    <source>
        <dbReference type="Proteomes" id="UP000019184"/>
    </source>
</evidence>
<feature type="chain" id="PRO_5030549865" description="Copper chaperone PCu(A)C" evidence="1">
    <location>
        <begin position="22"/>
        <end position="157"/>
    </location>
</feature>
<keyword evidence="1" id="KW-0732">Signal</keyword>
<dbReference type="Pfam" id="PF04314">
    <property type="entry name" value="PCuAC"/>
    <property type="match status" value="1"/>
</dbReference>
<dbReference type="InterPro" id="IPR007410">
    <property type="entry name" value="LpqE-like"/>
</dbReference>
<dbReference type="Gene3D" id="2.60.40.1890">
    <property type="entry name" value="PCu(A)C copper chaperone"/>
    <property type="match status" value="1"/>
</dbReference>
<evidence type="ECO:0000313" key="2">
    <source>
        <dbReference type="EMBL" id="CDH43190.1"/>
    </source>
</evidence>
<dbReference type="PANTHER" id="PTHR36302:SF1">
    <property type="entry name" value="COPPER CHAPERONE PCU(A)C"/>
    <property type="match status" value="1"/>
</dbReference>
<accession>A0A7U7G7Y2</accession>
<keyword evidence="3" id="KW-1185">Reference proteome</keyword>
<organism evidence="2 3">
    <name type="scientific">Candidatus Contendobacter odensis Run_B_J11</name>
    <dbReference type="NCBI Taxonomy" id="1400861"/>
    <lineage>
        <taxon>Bacteria</taxon>
        <taxon>Pseudomonadati</taxon>
        <taxon>Pseudomonadota</taxon>
        <taxon>Gammaproteobacteria</taxon>
        <taxon>Candidatus Competibacteraceae</taxon>
        <taxon>Candidatus Contendibacter</taxon>
    </lineage>
</organism>
<dbReference type="InterPro" id="IPR058248">
    <property type="entry name" value="Lxx211020-like"/>
</dbReference>
<feature type="signal peptide" evidence="1">
    <location>
        <begin position="1"/>
        <end position="21"/>
    </location>
</feature>
<dbReference type="RefSeq" id="WP_034430178.1">
    <property type="nucleotide sequence ID" value="NZ_CBTK010000012.1"/>
</dbReference>
<dbReference type="EMBL" id="CBTK010000012">
    <property type="protein sequence ID" value="CDH43190.1"/>
    <property type="molecule type" value="Genomic_DNA"/>
</dbReference>
<dbReference type="PANTHER" id="PTHR36302">
    <property type="entry name" value="BLR7088 PROTEIN"/>
    <property type="match status" value="1"/>
</dbReference>
<dbReference type="AlphaFoldDB" id="A0A7U7G7Y2"/>
<dbReference type="SUPFAM" id="SSF110087">
    <property type="entry name" value="DR1885-like metal-binding protein"/>
    <property type="match status" value="1"/>
</dbReference>
<sequence>MKKTAWLLLSALCVPFTPALAAEPGAIQIETPWARESPPAAANGAAYMTLVNTGGETDHLLSASGEVAETVELHTHLMENNVMKMRKVEAIEVAHGEPTVLRPGGLHIMLIGLKKPLVAGQTFPLTLRFEKAGETSVQVTVRGKDAAAMPDGHAHHQ</sequence>
<evidence type="ECO:0000256" key="1">
    <source>
        <dbReference type="SAM" id="SignalP"/>
    </source>
</evidence>
<evidence type="ECO:0008006" key="4">
    <source>
        <dbReference type="Google" id="ProtNLM"/>
    </source>
</evidence>
<gene>
    <name evidence="2" type="ORF">BN874_1090007</name>
</gene>
<reference evidence="2 3" key="1">
    <citation type="journal article" date="2014" name="ISME J.">
        <title>Candidatus Competibacter-lineage genomes retrieved from metagenomes reveal functional metabolic diversity.</title>
        <authorList>
            <person name="McIlroy S.J."/>
            <person name="Albertsen M."/>
            <person name="Andresen E.K."/>
            <person name="Saunders A.M."/>
            <person name="Kristiansen R."/>
            <person name="Stokholm-Bjerregaard M."/>
            <person name="Nielsen K.L."/>
            <person name="Nielsen P.H."/>
        </authorList>
    </citation>
    <scope>NUCLEOTIDE SEQUENCE [LARGE SCALE GENOMIC DNA]</scope>
    <source>
        <strain evidence="2 3">Run_B_J11</strain>
    </source>
</reference>
<protein>
    <recommendedName>
        <fullName evidence="4">Copper chaperone PCu(A)C</fullName>
    </recommendedName>
</protein>
<proteinExistence type="predicted"/>
<name>A0A7U7G7Y2_9GAMM</name>
<dbReference type="Proteomes" id="UP000019184">
    <property type="component" value="Unassembled WGS sequence"/>
</dbReference>
<dbReference type="InterPro" id="IPR036182">
    <property type="entry name" value="PCuAC_sf"/>
</dbReference>